<comment type="caution">
    <text evidence="1">The sequence shown here is derived from an EMBL/GenBank/DDBJ whole genome shotgun (WGS) entry which is preliminary data.</text>
</comment>
<protein>
    <recommendedName>
        <fullName evidence="3">Peptidase G2 IMC autoproteolytic cleavage domain-containing protein</fullName>
    </recommendedName>
</protein>
<dbReference type="EMBL" id="MHQN01000010">
    <property type="protein sequence ID" value="OHA03872.1"/>
    <property type="molecule type" value="Genomic_DNA"/>
</dbReference>
<dbReference type="AlphaFoldDB" id="A0A1G2KZD3"/>
<organism evidence="1 2">
    <name type="scientific">Candidatus Sungbacteria bacterium RIFCSPHIGHO2_02_FULL_53_17</name>
    <dbReference type="NCBI Taxonomy" id="1802275"/>
    <lineage>
        <taxon>Bacteria</taxon>
        <taxon>Candidatus Sungiibacteriota</taxon>
    </lineage>
</organism>
<proteinExistence type="predicted"/>
<evidence type="ECO:0000313" key="1">
    <source>
        <dbReference type="EMBL" id="OHA03872.1"/>
    </source>
</evidence>
<accession>A0A1G2KZD3</accession>
<evidence type="ECO:0008006" key="3">
    <source>
        <dbReference type="Google" id="ProtNLM"/>
    </source>
</evidence>
<gene>
    <name evidence="1" type="ORF">A3C92_02330</name>
</gene>
<sequence>MRMKNLFKNRLFYLNIALILLLGAMAAAPRIGAGRLPAFIKQVFAAVNPIQGDGTVGKIAKASGANQITDSIISDDGSNITVGSGTGVTITTSGQITALTQVNTPAVQGGGSLSLQGCSGCSSMVFDSSGIRVNTVGSALFNMGSAGAISFPGSGAILANGNSGGGRIDINAATVSLNNAGGDRTTDFWATRLHGTLGTISGDYAEWFEKEGDGRAGDLIGMNMQTGKARKYEHGDHFLGIYSVKPAIITNAQGTDEEMAKTHVLVGLLGQLDFDQSQTVIEGRIVKTLDGVYVGILLSNGKVLIGR</sequence>
<reference evidence="1 2" key="1">
    <citation type="journal article" date="2016" name="Nat. Commun.">
        <title>Thousands of microbial genomes shed light on interconnected biogeochemical processes in an aquifer system.</title>
        <authorList>
            <person name="Anantharaman K."/>
            <person name="Brown C.T."/>
            <person name="Hug L.A."/>
            <person name="Sharon I."/>
            <person name="Castelle C.J."/>
            <person name="Probst A.J."/>
            <person name="Thomas B.C."/>
            <person name="Singh A."/>
            <person name="Wilkins M.J."/>
            <person name="Karaoz U."/>
            <person name="Brodie E.L."/>
            <person name="Williams K.H."/>
            <person name="Hubbard S.S."/>
            <person name="Banfield J.F."/>
        </authorList>
    </citation>
    <scope>NUCLEOTIDE SEQUENCE [LARGE SCALE GENOMIC DNA]</scope>
</reference>
<dbReference type="Proteomes" id="UP000177177">
    <property type="component" value="Unassembled WGS sequence"/>
</dbReference>
<evidence type="ECO:0000313" key="2">
    <source>
        <dbReference type="Proteomes" id="UP000177177"/>
    </source>
</evidence>
<dbReference type="Gene3D" id="2.40.300.10">
    <property type="entry name" value="Head decoration protein D"/>
    <property type="match status" value="1"/>
</dbReference>
<name>A0A1G2KZD3_9BACT</name>